<name>A0AAV0DDS6_9ASTE</name>
<dbReference type="EMBL" id="CAMAPF010000104">
    <property type="protein sequence ID" value="CAH9099045.1"/>
    <property type="molecule type" value="Genomic_DNA"/>
</dbReference>
<evidence type="ECO:0000256" key="2">
    <source>
        <dbReference type="ARBA" id="ARBA00023315"/>
    </source>
</evidence>
<dbReference type="InterPro" id="IPR051504">
    <property type="entry name" value="Plant_metabolite_acyltrans"/>
</dbReference>
<dbReference type="InterPro" id="IPR023213">
    <property type="entry name" value="CAT-like_dom_sf"/>
</dbReference>
<evidence type="ECO:0000313" key="4">
    <source>
        <dbReference type="Proteomes" id="UP001152523"/>
    </source>
</evidence>
<organism evidence="3 4">
    <name type="scientific">Cuscuta epithymum</name>
    <dbReference type="NCBI Taxonomy" id="186058"/>
    <lineage>
        <taxon>Eukaryota</taxon>
        <taxon>Viridiplantae</taxon>
        <taxon>Streptophyta</taxon>
        <taxon>Embryophyta</taxon>
        <taxon>Tracheophyta</taxon>
        <taxon>Spermatophyta</taxon>
        <taxon>Magnoliopsida</taxon>
        <taxon>eudicotyledons</taxon>
        <taxon>Gunneridae</taxon>
        <taxon>Pentapetalae</taxon>
        <taxon>asterids</taxon>
        <taxon>lamiids</taxon>
        <taxon>Solanales</taxon>
        <taxon>Convolvulaceae</taxon>
        <taxon>Cuscuteae</taxon>
        <taxon>Cuscuta</taxon>
        <taxon>Cuscuta subgen. Cuscuta</taxon>
    </lineage>
</organism>
<keyword evidence="2" id="KW-0012">Acyltransferase</keyword>
<comment type="caution">
    <text evidence="3">The sequence shown here is derived from an EMBL/GenBank/DDBJ whole genome shotgun (WGS) entry which is preliminary data.</text>
</comment>
<proteinExistence type="predicted"/>
<dbReference type="AlphaFoldDB" id="A0AAV0DDS6"/>
<dbReference type="PANTHER" id="PTHR31625">
    <property type="match status" value="1"/>
</dbReference>
<dbReference type="Proteomes" id="UP001152523">
    <property type="component" value="Unassembled WGS sequence"/>
</dbReference>
<dbReference type="Pfam" id="PF02458">
    <property type="entry name" value="Transferase"/>
    <property type="match status" value="1"/>
</dbReference>
<gene>
    <name evidence="3" type="ORF">CEPIT_LOCUS14722</name>
</gene>
<keyword evidence="1" id="KW-0808">Transferase</keyword>
<reference evidence="3" key="1">
    <citation type="submission" date="2022-07" db="EMBL/GenBank/DDBJ databases">
        <authorList>
            <person name="Macas J."/>
            <person name="Novak P."/>
            <person name="Neumann P."/>
        </authorList>
    </citation>
    <scope>NUCLEOTIDE SEQUENCE</scope>
</reference>
<dbReference type="Gene3D" id="3.30.559.10">
    <property type="entry name" value="Chloramphenicol acetyltransferase-like domain"/>
    <property type="match status" value="1"/>
</dbReference>
<keyword evidence="4" id="KW-1185">Reference proteome</keyword>
<protein>
    <submittedName>
        <fullName evidence="3">Uncharacterized protein</fullName>
    </submittedName>
</protein>
<accession>A0AAV0DDS6</accession>
<sequence length="167" mass="18096">MENFLCAADCRARLDPPLAKNYFGNCVVPCLASIREKSLIGDEGMRKACEGIGESIRSTLYNKEKEGVLKGARDRPTVISKLNFGRTLSVAGSPKFDYYGLDFGWGRPKNHEFTSIDLSGAISLGAAKDHEGGLEVGVTLPVTQMHCFTNLFYEGLRALGSSQAIDG</sequence>
<dbReference type="GO" id="GO:0016747">
    <property type="term" value="F:acyltransferase activity, transferring groups other than amino-acyl groups"/>
    <property type="evidence" value="ECO:0007669"/>
    <property type="project" value="UniProtKB-ARBA"/>
</dbReference>
<evidence type="ECO:0000313" key="3">
    <source>
        <dbReference type="EMBL" id="CAH9099045.1"/>
    </source>
</evidence>
<evidence type="ECO:0000256" key="1">
    <source>
        <dbReference type="ARBA" id="ARBA00022679"/>
    </source>
</evidence>